<gene>
    <name evidence="1" type="ORF">SAMN05878482_106131</name>
</gene>
<dbReference type="Proteomes" id="UP000185829">
    <property type="component" value="Unassembled WGS sequence"/>
</dbReference>
<organism evidence="1 2">
    <name type="scientific">Peribacillus simplex</name>
    <dbReference type="NCBI Taxonomy" id="1478"/>
    <lineage>
        <taxon>Bacteria</taxon>
        <taxon>Bacillati</taxon>
        <taxon>Bacillota</taxon>
        <taxon>Bacilli</taxon>
        <taxon>Bacillales</taxon>
        <taxon>Bacillaceae</taxon>
        <taxon>Peribacillus</taxon>
    </lineage>
</organism>
<reference evidence="1 2" key="1">
    <citation type="submission" date="2017-01" db="EMBL/GenBank/DDBJ databases">
        <authorList>
            <person name="Varghese N."/>
            <person name="Submissions S."/>
        </authorList>
    </citation>
    <scope>NUCLEOTIDE SEQUENCE [LARGE SCALE GENOMIC DNA]</scope>
    <source>
        <strain evidence="1 2">RUG2-6</strain>
    </source>
</reference>
<protein>
    <submittedName>
        <fullName evidence="1">Uncharacterized protein</fullName>
    </submittedName>
</protein>
<comment type="caution">
    <text evidence="1">The sequence shown here is derived from an EMBL/GenBank/DDBJ whole genome shotgun (WGS) entry which is preliminary data.</text>
</comment>
<sequence>MTSGMLSGAIGKRQSGTYLAASIWDNEYSHQRYVDKELAALIKESGGNTGSLFELHSKWAVI</sequence>
<evidence type="ECO:0000313" key="2">
    <source>
        <dbReference type="Proteomes" id="UP000185829"/>
    </source>
</evidence>
<dbReference type="EMBL" id="FTMX01000006">
    <property type="protein sequence ID" value="SIR84267.1"/>
    <property type="molecule type" value="Genomic_DNA"/>
</dbReference>
<accession>A0A9X8RC14</accession>
<name>A0A9X8RC14_9BACI</name>
<evidence type="ECO:0000313" key="1">
    <source>
        <dbReference type="EMBL" id="SIR84267.1"/>
    </source>
</evidence>
<proteinExistence type="predicted"/>
<dbReference type="AlphaFoldDB" id="A0A9X8RC14"/>